<evidence type="ECO:0000313" key="4">
    <source>
        <dbReference type="EMBL" id="GMM50294.1"/>
    </source>
</evidence>
<dbReference type="Gene3D" id="1.10.167.10">
    <property type="entry name" value="Regulator of G-protein Signalling 4, domain 2"/>
    <property type="match status" value="1"/>
</dbReference>
<dbReference type="AlphaFoldDB" id="A0AAV5RFM7"/>
<dbReference type="InterPro" id="IPR016137">
    <property type="entry name" value="RGS"/>
</dbReference>
<evidence type="ECO:0000256" key="1">
    <source>
        <dbReference type="SAM" id="MobiDB-lite"/>
    </source>
</evidence>
<feature type="compositionally biased region" description="Polar residues" evidence="1">
    <location>
        <begin position="254"/>
        <end position="265"/>
    </location>
</feature>
<dbReference type="PANTHER" id="PTHR13155">
    <property type="entry name" value="A-KINASE ANCHOR PROTEINS"/>
    <property type="match status" value="1"/>
</dbReference>
<reference evidence="4 5" key="1">
    <citation type="journal article" date="2023" name="Elife">
        <title>Identification of key yeast species and microbe-microbe interactions impacting larval growth of Drosophila in the wild.</title>
        <authorList>
            <person name="Mure A."/>
            <person name="Sugiura Y."/>
            <person name="Maeda R."/>
            <person name="Honda K."/>
            <person name="Sakurai N."/>
            <person name="Takahashi Y."/>
            <person name="Watada M."/>
            <person name="Katoh T."/>
            <person name="Gotoh A."/>
            <person name="Gotoh Y."/>
            <person name="Taniguchi I."/>
            <person name="Nakamura K."/>
            <person name="Hayashi T."/>
            <person name="Katayama T."/>
            <person name="Uemura T."/>
            <person name="Hattori Y."/>
        </authorList>
    </citation>
    <scope>NUCLEOTIDE SEQUENCE [LARGE SCALE GENOMIC DNA]</scope>
    <source>
        <strain evidence="4 5">SB-73</strain>
    </source>
</reference>
<sequence>MNENRMPTLFEILNRFSKPPVDLWSFYIFLKEQYGGVEYLEFWIDCAAYSAVYQEIMEGVKYRLSQSDISEFNEESRFLSRDSSVLFDMLNESPETKHTAAFNPSVLAMAGTAPSGPGSGAGLSAPMASTHRDSGVFLGPLEELPLEDPSHRAESSLNLNLNLGLFSDDDDKHIQQKRDTIYRLSNMLKKFGSPRQSLIQNKSQEYIDVNSHSRSNSNSNSNSHSNAHNNTHAHSNSNSNSDKRASNSSKDQRSSNYDSQSTSLPHSPESDVDDETRRFLSNPTSPAAGVTTPSGFVAGHPGGFPSHLSVTRKTMHECVKRIVAMYLTPGAEKEIELPSSQYGWSIAGEIRELIAIPGGLDTPDIFEKATTYVFEVLEREALPAFLVSRALSNIQPVSATLRLVSGLLGLFAAFWLSFTGILLDWNSATRCWVLLPFVLGWYFTCTALYHIDPILSFAGYGECDGGGLMLIQERFVYGLLFRRGVFVLSAIILLTACFAVLFIFVPGHRLYV</sequence>
<dbReference type="InterPro" id="IPR052246">
    <property type="entry name" value="Cell_Polariz_PKAAnc"/>
</dbReference>
<dbReference type="SMART" id="SM00315">
    <property type="entry name" value="RGS"/>
    <property type="match status" value="1"/>
</dbReference>
<keyword evidence="2" id="KW-1133">Transmembrane helix</keyword>
<protein>
    <submittedName>
        <fullName evidence="4">Rax1 protein</fullName>
    </submittedName>
</protein>
<evidence type="ECO:0000313" key="5">
    <source>
        <dbReference type="Proteomes" id="UP001362899"/>
    </source>
</evidence>
<evidence type="ECO:0000259" key="3">
    <source>
        <dbReference type="SMART" id="SM00315"/>
    </source>
</evidence>
<dbReference type="GO" id="GO:0005886">
    <property type="term" value="C:plasma membrane"/>
    <property type="evidence" value="ECO:0007669"/>
    <property type="project" value="TreeGrafter"/>
</dbReference>
<keyword evidence="2" id="KW-0812">Transmembrane</keyword>
<feature type="region of interest" description="Disordered" evidence="1">
    <location>
        <begin position="208"/>
        <end position="292"/>
    </location>
</feature>
<dbReference type="EMBL" id="BTGC01000003">
    <property type="protein sequence ID" value="GMM50294.1"/>
    <property type="molecule type" value="Genomic_DNA"/>
</dbReference>
<evidence type="ECO:0000256" key="2">
    <source>
        <dbReference type="SAM" id="Phobius"/>
    </source>
</evidence>
<feature type="compositionally biased region" description="Low complexity" evidence="1">
    <location>
        <begin position="210"/>
        <end position="240"/>
    </location>
</feature>
<dbReference type="InterPro" id="IPR036305">
    <property type="entry name" value="RGS_sf"/>
</dbReference>
<proteinExistence type="predicted"/>
<feature type="transmembrane region" description="Helical" evidence="2">
    <location>
        <begin position="485"/>
        <end position="505"/>
    </location>
</feature>
<dbReference type="GO" id="GO:0008104">
    <property type="term" value="P:intracellular protein localization"/>
    <property type="evidence" value="ECO:0007669"/>
    <property type="project" value="TreeGrafter"/>
</dbReference>
<dbReference type="InterPro" id="IPR044926">
    <property type="entry name" value="RGS_subdomain_2"/>
</dbReference>
<feature type="compositionally biased region" description="Basic and acidic residues" evidence="1">
    <location>
        <begin position="241"/>
        <end position="253"/>
    </location>
</feature>
<gene>
    <name evidence="4" type="ORF">DASB73_012520</name>
</gene>
<organism evidence="4 5">
    <name type="scientific">Starmerella bacillaris</name>
    <name type="common">Yeast</name>
    <name type="synonym">Candida zemplinina</name>
    <dbReference type="NCBI Taxonomy" id="1247836"/>
    <lineage>
        <taxon>Eukaryota</taxon>
        <taxon>Fungi</taxon>
        <taxon>Dikarya</taxon>
        <taxon>Ascomycota</taxon>
        <taxon>Saccharomycotina</taxon>
        <taxon>Dipodascomycetes</taxon>
        <taxon>Dipodascales</taxon>
        <taxon>Trichomonascaceae</taxon>
        <taxon>Starmerella</taxon>
    </lineage>
</organism>
<name>A0AAV5RFM7_STABA</name>
<comment type="caution">
    <text evidence="4">The sequence shown here is derived from an EMBL/GenBank/DDBJ whole genome shotgun (WGS) entry which is preliminary data.</text>
</comment>
<accession>A0AAV5RFM7</accession>
<dbReference type="Proteomes" id="UP001362899">
    <property type="component" value="Unassembled WGS sequence"/>
</dbReference>
<feature type="transmembrane region" description="Helical" evidence="2">
    <location>
        <begin position="403"/>
        <end position="425"/>
    </location>
</feature>
<keyword evidence="2" id="KW-0472">Membrane</keyword>
<keyword evidence="5" id="KW-1185">Reference proteome</keyword>
<feature type="domain" description="RGS" evidence="3">
    <location>
        <begin position="12"/>
        <end position="395"/>
    </location>
</feature>
<dbReference type="PANTHER" id="PTHR13155:SF1">
    <property type="entry name" value="A-KINASE ANCHOR PROTEIN 10, MITOCHONDRIAL"/>
    <property type="match status" value="1"/>
</dbReference>
<feature type="transmembrane region" description="Helical" evidence="2">
    <location>
        <begin position="432"/>
        <end position="451"/>
    </location>
</feature>
<dbReference type="SUPFAM" id="SSF48097">
    <property type="entry name" value="Regulator of G-protein signaling, RGS"/>
    <property type="match status" value="1"/>
</dbReference>